<dbReference type="RefSeq" id="WP_338059294.1">
    <property type="nucleotide sequence ID" value="NZ_BAABDE010000002.1"/>
</dbReference>
<sequence length="299" mass="32932">MTGTIDPVSSSPQEWARAERLDAARMVDALHEQAGVRLSLEGACPGGQVGAAYVRWTDGHRSVLKWRPHSRADEMEAGPLAVTEALRLAGYPAPATELIAQVGHAVVMVQELLPGRKPDRLDHRVLDQVLQLNQLQADQLSDRPDIPAVDLHLRDDGPGYCLHGPLRQHNRRSAALERWIAAVGADSRPRLSGADAVHMDFHPGNLLASGGAITGVVDWDGAARGDRRFDLVTLRFGIHGQEIDRGVTERLDAVLDSLPADILRPTWAHMSLRMVDWAIRHFTPLDVEHWLDLAEQRVS</sequence>
<evidence type="ECO:0000313" key="2">
    <source>
        <dbReference type="EMBL" id="GAA3773285.1"/>
    </source>
</evidence>
<keyword evidence="3" id="KW-1185">Reference proteome</keyword>
<dbReference type="InterPro" id="IPR002575">
    <property type="entry name" value="Aminoglycoside_PTrfase"/>
</dbReference>
<dbReference type="Pfam" id="PF01636">
    <property type="entry name" value="APH"/>
    <property type="match status" value="1"/>
</dbReference>
<comment type="caution">
    <text evidence="2">The sequence shown here is derived from an EMBL/GenBank/DDBJ whole genome shotgun (WGS) entry which is preliminary data.</text>
</comment>
<protein>
    <recommendedName>
        <fullName evidence="1">Aminoglycoside phosphotransferase domain-containing protein</fullName>
    </recommendedName>
</protein>
<dbReference type="EMBL" id="BAABDE010000002">
    <property type="protein sequence ID" value="GAA3773285.1"/>
    <property type="molecule type" value="Genomic_DNA"/>
</dbReference>
<proteinExistence type="predicted"/>
<evidence type="ECO:0000259" key="1">
    <source>
        <dbReference type="Pfam" id="PF01636"/>
    </source>
</evidence>
<reference evidence="3" key="1">
    <citation type="journal article" date="2019" name="Int. J. Syst. Evol. Microbiol.">
        <title>The Global Catalogue of Microorganisms (GCM) 10K type strain sequencing project: providing services to taxonomists for standard genome sequencing and annotation.</title>
        <authorList>
            <consortium name="The Broad Institute Genomics Platform"/>
            <consortium name="The Broad Institute Genome Sequencing Center for Infectious Disease"/>
            <person name="Wu L."/>
            <person name="Ma J."/>
        </authorList>
    </citation>
    <scope>NUCLEOTIDE SEQUENCE [LARGE SCALE GENOMIC DNA]</scope>
    <source>
        <strain evidence="3">JCM 17138</strain>
    </source>
</reference>
<name>A0ABP7GS69_9ACTN</name>
<dbReference type="InterPro" id="IPR011009">
    <property type="entry name" value="Kinase-like_dom_sf"/>
</dbReference>
<feature type="domain" description="Aminoglycoside phosphotransferase" evidence="1">
    <location>
        <begin position="46"/>
        <end position="235"/>
    </location>
</feature>
<organism evidence="2 3">
    <name type="scientific">Streptomyces coacervatus</name>
    <dbReference type="NCBI Taxonomy" id="647381"/>
    <lineage>
        <taxon>Bacteria</taxon>
        <taxon>Bacillati</taxon>
        <taxon>Actinomycetota</taxon>
        <taxon>Actinomycetes</taxon>
        <taxon>Kitasatosporales</taxon>
        <taxon>Streptomycetaceae</taxon>
        <taxon>Streptomyces</taxon>
    </lineage>
</organism>
<dbReference type="Proteomes" id="UP001501009">
    <property type="component" value="Unassembled WGS sequence"/>
</dbReference>
<gene>
    <name evidence="2" type="ORF">GCM10022403_005510</name>
</gene>
<evidence type="ECO:0000313" key="3">
    <source>
        <dbReference type="Proteomes" id="UP001501009"/>
    </source>
</evidence>
<accession>A0ABP7GS69</accession>
<dbReference type="Gene3D" id="3.90.1200.10">
    <property type="match status" value="1"/>
</dbReference>
<dbReference type="SUPFAM" id="SSF56112">
    <property type="entry name" value="Protein kinase-like (PK-like)"/>
    <property type="match status" value="1"/>
</dbReference>